<gene>
    <name evidence="3" type="ORF">VNE69_06038</name>
</gene>
<keyword evidence="1" id="KW-1133">Transmembrane helix</keyword>
<feature type="signal peptide" evidence="2">
    <location>
        <begin position="1"/>
        <end position="19"/>
    </location>
</feature>
<dbReference type="AlphaFoldDB" id="A0AAX4JCL2"/>
<dbReference type="KEGG" id="vnx:VNE69_06038"/>
<feature type="transmembrane region" description="Helical" evidence="1">
    <location>
        <begin position="543"/>
        <end position="566"/>
    </location>
</feature>
<reference evidence="3" key="1">
    <citation type="journal article" date="2024" name="BMC Genomics">
        <title>Functional annotation of a divergent genome using sequence and structure-based similarity.</title>
        <authorList>
            <person name="Svedberg D."/>
            <person name="Winiger R.R."/>
            <person name="Berg A."/>
            <person name="Sharma H."/>
            <person name="Tellgren-Roth C."/>
            <person name="Debrunner-Vossbrinck B.A."/>
            <person name="Vossbrinck C.R."/>
            <person name="Barandun J."/>
        </authorList>
    </citation>
    <scope>NUCLEOTIDE SEQUENCE</scope>
    <source>
        <strain evidence="3">Illinois isolate</strain>
    </source>
</reference>
<dbReference type="RefSeq" id="XP_065329862.1">
    <property type="nucleotide sequence ID" value="XM_065473790.1"/>
</dbReference>
<keyword evidence="1" id="KW-0472">Membrane</keyword>
<evidence type="ECO:0000256" key="2">
    <source>
        <dbReference type="SAM" id="SignalP"/>
    </source>
</evidence>
<evidence type="ECO:0000256" key="1">
    <source>
        <dbReference type="SAM" id="Phobius"/>
    </source>
</evidence>
<keyword evidence="2" id="KW-0732">Signal</keyword>
<evidence type="ECO:0000313" key="3">
    <source>
        <dbReference type="EMBL" id="WUR03717.1"/>
    </source>
</evidence>
<keyword evidence="4" id="KW-1185">Reference proteome</keyword>
<dbReference type="Proteomes" id="UP001334084">
    <property type="component" value="Chromosome 6"/>
</dbReference>
<accession>A0AAX4JCL2</accession>
<feature type="chain" id="PRO_5043444378" evidence="2">
    <location>
        <begin position="20"/>
        <end position="592"/>
    </location>
</feature>
<dbReference type="EMBL" id="CP142731">
    <property type="protein sequence ID" value="WUR03717.1"/>
    <property type="molecule type" value="Genomic_DNA"/>
</dbReference>
<name>A0AAX4JCL2_9MICR</name>
<keyword evidence="1" id="KW-0812">Transmembrane</keyword>
<protein>
    <submittedName>
        <fullName evidence="3">SP-containing membrane protein</fullName>
    </submittedName>
</protein>
<sequence length="592" mass="67508">MISIPFNFILFTFISIVLTTNVNQTTLLNDIMKINKPPNCNILDAHVHETNLLSNDIQYIGKIIWHALVDNKLFKLILEKNELSIIFNNRSEILTNKYLNGLLYSFNVIEMPSNIPEVIVYENFFIEQMSTVTLDIFRSLNLCHKETIKNSKSITDTIKEIVDKNLCLKIYNEDTLPIIYFRKCEDLSKYYVECHKIFNQDMKEWFQEDQQFLSPDRCIESNFDSISTTTIIYPEAAKNIIITNNSVLVSTNIDELNTVNNTKSEIMDATTTATFDNSDIINTTIDDGLNISRVTLIDNFTTMNKTSIDTIDLPLINTLDNVTTMNNTDSNIMNVSKDTAIINKIMDITYNEIIKATAAITTFEPDFINTTHNDVLSTTTVTSLDSSDILNPNDLDINNAIASTTIDSSKIMDIINPETINVDNNINNTDSSDILNTNDVALFSGDILDNPLTISNYSDVTDTTTKNTEIMTSTINNSDMLTTTIDTNFEVYNNTIHNVTSDILTNATDDSDNLNITISNNIDFLDNIYPYKIIQEISSNSDLIYYIGGMMFFLILVIIVFVYFIYRRVRHYDGKRYKLIEKKRTEDGFLYL</sequence>
<evidence type="ECO:0000313" key="4">
    <source>
        <dbReference type="Proteomes" id="UP001334084"/>
    </source>
</evidence>
<proteinExistence type="predicted"/>
<dbReference type="GeneID" id="90541535"/>
<organism evidence="3 4">
    <name type="scientific">Vairimorpha necatrix</name>
    <dbReference type="NCBI Taxonomy" id="6039"/>
    <lineage>
        <taxon>Eukaryota</taxon>
        <taxon>Fungi</taxon>
        <taxon>Fungi incertae sedis</taxon>
        <taxon>Microsporidia</taxon>
        <taxon>Nosematidae</taxon>
        <taxon>Vairimorpha</taxon>
    </lineage>
</organism>